<evidence type="ECO:0000256" key="4">
    <source>
        <dbReference type="ARBA" id="ARBA00023125"/>
    </source>
</evidence>
<evidence type="ECO:0000256" key="2">
    <source>
        <dbReference type="ARBA" id="ARBA00022833"/>
    </source>
</evidence>
<name>A0A0D1YYR8_9EURO</name>
<proteinExistence type="predicted"/>
<dbReference type="STRING" id="1016849.A0A0D1YYR8"/>
<dbReference type="InterPro" id="IPR021858">
    <property type="entry name" value="Fun_TF"/>
</dbReference>
<keyword evidence="3" id="KW-0805">Transcription regulation</keyword>
<dbReference type="EMBL" id="KN846951">
    <property type="protein sequence ID" value="KIV86654.1"/>
    <property type="molecule type" value="Genomic_DNA"/>
</dbReference>
<evidence type="ECO:0000313" key="8">
    <source>
        <dbReference type="EMBL" id="KIV86654.1"/>
    </source>
</evidence>
<gene>
    <name evidence="8" type="ORF">PV11_02253</name>
</gene>
<keyword evidence="4" id="KW-0238">DNA-binding</keyword>
<keyword evidence="2" id="KW-0862">Zinc</keyword>
<dbReference type="PANTHER" id="PTHR36206">
    <property type="entry name" value="ASPERCRYPTIN BIOSYNTHESIS CLUSTER-SPECIFIC TRANSCRIPTION REGULATOR ATNN-RELATED"/>
    <property type="match status" value="1"/>
</dbReference>
<reference evidence="8 9" key="1">
    <citation type="submission" date="2015-01" db="EMBL/GenBank/DDBJ databases">
        <title>The Genome Sequence of Exophiala sideris CBS121828.</title>
        <authorList>
            <consortium name="The Broad Institute Genomics Platform"/>
            <person name="Cuomo C."/>
            <person name="de Hoog S."/>
            <person name="Gorbushina A."/>
            <person name="Stielow B."/>
            <person name="Teixiera M."/>
            <person name="Abouelleil A."/>
            <person name="Chapman S.B."/>
            <person name="Priest M."/>
            <person name="Young S.K."/>
            <person name="Wortman J."/>
            <person name="Nusbaum C."/>
            <person name="Birren B."/>
        </authorList>
    </citation>
    <scope>NUCLEOTIDE SEQUENCE [LARGE SCALE GENOMIC DNA]</scope>
    <source>
        <strain evidence="8 9">CBS 121828</strain>
    </source>
</reference>
<dbReference type="HOGENOM" id="CLU_383573_0_0_1"/>
<accession>A0A0D1YYR8</accession>
<evidence type="ECO:0000256" key="5">
    <source>
        <dbReference type="ARBA" id="ARBA00023163"/>
    </source>
</evidence>
<organism evidence="8 9">
    <name type="scientific">Exophiala sideris</name>
    <dbReference type="NCBI Taxonomy" id="1016849"/>
    <lineage>
        <taxon>Eukaryota</taxon>
        <taxon>Fungi</taxon>
        <taxon>Dikarya</taxon>
        <taxon>Ascomycota</taxon>
        <taxon>Pezizomycotina</taxon>
        <taxon>Eurotiomycetes</taxon>
        <taxon>Chaetothyriomycetidae</taxon>
        <taxon>Chaetothyriales</taxon>
        <taxon>Herpotrichiellaceae</taxon>
        <taxon>Exophiala</taxon>
    </lineage>
</organism>
<dbReference type="GO" id="GO:0046872">
    <property type="term" value="F:metal ion binding"/>
    <property type="evidence" value="ECO:0007669"/>
    <property type="project" value="UniProtKB-KW"/>
</dbReference>
<keyword evidence="5" id="KW-0804">Transcription</keyword>
<dbReference type="AlphaFoldDB" id="A0A0D1YYR8"/>
<dbReference type="Pfam" id="PF11951">
    <property type="entry name" value="Fungal_trans_2"/>
    <property type="match status" value="1"/>
</dbReference>
<protein>
    <submittedName>
        <fullName evidence="8">Uncharacterized protein</fullName>
    </submittedName>
</protein>
<feature type="compositionally biased region" description="Low complexity" evidence="7">
    <location>
        <begin position="98"/>
        <end position="115"/>
    </location>
</feature>
<dbReference type="GO" id="GO:0003677">
    <property type="term" value="F:DNA binding"/>
    <property type="evidence" value="ECO:0007669"/>
    <property type="project" value="UniProtKB-KW"/>
</dbReference>
<evidence type="ECO:0000256" key="3">
    <source>
        <dbReference type="ARBA" id="ARBA00023015"/>
    </source>
</evidence>
<feature type="region of interest" description="Disordered" evidence="7">
    <location>
        <begin position="591"/>
        <end position="613"/>
    </location>
</feature>
<keyword evidence="1" id="KW-0479">Metal-binding</keyword>
<sequence length="721" mass="82106">MAFRRYEFLSEPSLEDKGSRARHLLQAEARSTVSRQTHLLKRSDRDPQLLTESGEFQSFHNPRGPLDQSVHNHPHLGNLAQGTPVHSVNPDIDRADRLLPPSSSSKLSGRRNSPSRGQPPDRFDHVILSRAAHPRIGVERPLGFGPQHSHVTWGLQYFSERTLPQIAGLEDRIFWEKLLIPVANADSGLRYAASALGSFHRSWELQCQRATTREVASCRAISFRLYNKAIKHLITRTAISTLKTMVACIVFITIEILADTQVKALHHFHSGSAVAYEWAVSRMKHEHSSPEDQAMESTILPIFQRLLTRFGRRLYLRDACSGPRLAGDQRLEVIDEKVTSFPNNVNNDVCLSDLVLPERFGDLTVSGQWLTTIARATTAELQHPSAQGTAEVDKCVEALSKAESLLQLWKVKMDQRIMPNCKSLDKMSLASMTYQHAYFHFLLIQIKTCLCADEMIFDMYEAEFHTINTLCSRFLSLESEATGRLPHHPIFRLDACILPLLSFTANRCRNPAIRREAISLLETPYQLEACIPSLNLAMWSRLLVQIEERNCLTSPTTSQEIACEDRVRSLDISRYPTRASSQFLRLLSRPHSGEAQARKIQSRNSRPRKESEKAKWADYHGLTAKSVEIKSDEDKPANHVERSALDISASELSSFCLRWHRYPYREDSDIETQISIFRPSDHDDPIPKYCPWTYHYRENKNFDVHLGTTTWYQEVPSHAAG</sequence>
<feature type="region of interest" description="Disordered" evidence="7">
    <location>
        <begin position="55"/>
        <end position="123"/>
    </location>
</feature>
<dbReference type="OrthoDB" id="2593732at2759"/>
<dbReference type="PANTHER" id="PTHR36206:SF12">
    <property type="entry name" value="ASPERCRYPTIN BIOSYNTHESIS CLUSTER-SPECIFIC TRANSCRIPTION REGULATOR ATNN-RELATED"/>
    <property type="match status" value="1"/>
</dbReference>
<evidence type="ECO:0000256" key="7">
    <source>
        <dbReference type="SAM" id="MobiDB-lite"/>
    </source>
</evidence>
<dbReference type="Proteomes" id="UP000053599">
    <property type="component" value="Unassembled WGS sequence"/>
</dbReference>
<evidence type="ECO:0000256" key="1">
    <source>
        <dbReference type="ARBA" id="ARBA00022723"/>
    </source>
</evidence>
<dbReference type="InterPro" id="IPR052360">
    <property type="entry name" value="Transcr_Regulatory_Proteins"/>
</dbReference>
<evidence type="ECO:0000256" key="6">
    <source>
        <dbReference type="ARBA" id="ARBA00023242"/>
    </source>
</evidence>
<keyword evidence="6" id="KW-0539">Nucleus</keyword>
<evidence type="ECO:0000313" key="9">
    <source>
        <dbReference type="Proteomes" id="UP000053599"/>
    </source>
</evidence>